<reference evidence="3 4" key="1">
    <citation type="submission" date="2016-12" db="EMBL/GenBank/DDBJ databases">
        <authorList>
            <person name="Song W.-J."/>
            <person name="Kurnit D.M."/>
        </authorList>
    </citation>
    <scope>NUCLEOTIDE SEQUENCE [LARGE SCALE GENOMIC DNA]</scope>
    <source>
        <strain evidence="3 4">STM7296</strain>
    </source>
</reference>
<evidence type="ECO:0000259" key="2">
    <source>
        <dbReference type="Pfam" id="PF04366"/>
    </source>
</evidence>
<evidence type="ECO:0000313" key="3">
    <source>
        <dbReference type="EMBL" id="SIT43394.1"/>
    </source>
</evidence>
<dbReference type="OrthoDB" id="5405772at2"/>
<feature type="signal peptide" evidence="1">
    <location>
        <begin position="1"/>
        <end position="22"/>
    </location>
</feature>
<evidence type="ECO:0000256" key="1">
    <source>
        <dbReference type="SAM" id="SignalP"/>
    </source>
</evidence>
<feature type="domain" description="Ysc84 actin-binding" evidence="2">
    <location>
        <begin position="84"/>
        <end position="182"/>
    </location>
</feature>
<dbReference type="RefSeq" id="WP_094781132.1">
    <property type="nucleotide sequence ID" value="NZ_CYGX02000042.1"/>
</dbReference>
<accession>A0A1N7S7P8</accession>
<keyword evidence="4" id="KW-1185">Reference proteome</keyword>
<feature type="chain" id="PRO_5009944217" description="Ysc84 actin-binding domain-containing protein" evidence="1">
    <location>
        <begin position="23"/>
        <end position="187"/>
    </location>
</feature>
<protein>
    <recommendedName>
        <fullName evidence="2">Ysc84 actin-binding domain-containing protein</fullName>
    </recommendedName>
</protein>
<organism evidence="3 4">
    <name type="scientific">Paraburkholderia ribeironis</name>
    <dbReference type="NCBI Taxonomy" id="1247936"/>
    <lineage>
        <taxon>Bacteria</taxon>
        <taxon>Pseudomonadati</taxon>
        <taxon>Pseudomonadota</taxon>
        <taxon>Betaproteobacteria</taxon>
        <taxon>Burkholderiales</taxon>
        <taxon>Burkholderiaceae</taxon>
        <taxon>Paraburkholderia</taxon>
    </lineage>
</organism>
<proteinExistence type="predicted"/>
<dbReference type="Pfam" id="PF04366">
    <property type="entry name" value="Ysc84"/>
    <property type="match status" value="1"/>
</dbReference>
<dbReference type="AlphaFoldDB" id="A0A1N7S7P8"/>
<evidence type="ECO:0000313" key="4">
    <source>
        <dbReference type="Proteomes" id="UP000187012"/>
    </source>
</evidence>
<dbReference type="InterPro" id="IPR007461">
    <property type="entry name" value="Ysc84_actin-binding"/>
</dbReference>
<gene>
    <name evidence="3" type="ORF">BN2475_420089</name>
</gene>
<sequence length="187" mass="19391">MLKRLMLTLTILLLLPVSAARADDYTAALNLFRNAGESGSLLQSAYGYALFPKIAKGGVGIGGAHGKGRVYEQGKHIGDTSMTQVTVGLQLGGQVYSELILFEDERALKEFTAGNFEFGADANAIAITAAAGAKAGTTGTSANVSGGQKDAKTAGDYRKGVAVFTVAKGGLMYEASVGGQKFSYKPR</sequence>
<keyword evidence="1" id="KW-0732">Signal</keyword>
<dbReference type="Proteomes" id="UP000187012">
    <property type="component" value="Unassembled WGS sequence"/>
</dbReference>
<dbReference type="EMBL" id="CYGX02000042">
    <property type="protein sequence ID" value="SIT43394.1"/>
    <property type="molecule type" value="Genomic_DNA"/>
</dbReference>
<name>A0A1N7S7P8_9BURK</name>
<dbReference type="STRING" id="1247936.BN2475_420089"/>